<gene>
    <name evidence="4" type="ORF">CDD82_6828</name>
</gene>
<dbReference type="AlphaFoldDB" id="A0A2C5YV81"/>
<evidence type="ECO:0000259" key="3">
    <source>
        <dbReference type="PROSITE" id="PS50118"/>
    </source>
</evidence>
<accession>A0A2C5YV81</accession>
<dbReference type="EMBL" id="NJEU01000739">
    <property type="protein sequence ID" value="PHH70934.1"/>
    <property type="molecule type" value="Genomic_DNA"/>
</dbReference>
<proteinExistence type="predicted"/>
<dbReference type="GO" id="GO:0005634">
    <property type="term" value="C:nucleus"/>
    <property type="evidence" value="ECO:0007669"/>
    <property type="project" value="UniProtKB-UniRule"/>
</dbReference>
<feature type="DNA-binding region" description="HMG box" evidence="1">
    <location>
        <begin position="228"/>
        <end position="295"/>
    </location>
</feature>
<dbReference type="SMART" id="SM00398">
    <property type="entry name" value="HMG"/>
    <property type="match status" value="1"/>
</dbReference>
<dbReference type="InterPro" id="IPR036910">
    <property type="entry name" value="HMG_box_dom_sf"/>
</dbReference>
<dbReference type="Pfam" id="PF00505">
    <property type="entry name" value="HMG_box"/>
    <property type="match status" value="1"/>
</dbReference>
<keyword evidence="1" id="KW-0539">Nucleus</keyword>
<name>A0A2C5YV81_9HYPO</name>
<comment type="caution">
    <text evidence="4">The sequence shown here is derived from an EMBL/GenBank/DDBJ whole genome shotgun (WGS) entry which is preliminary data.</text>
</comment>
<protein>
    <recommendedName>
        <fullName evidence="3">HMG box domain-containing protein</fullName>
    </recommendedName>
</protein>
<dbReference type="GO" id="GO:0003677">
    <property type="term" value="F:DNA binding"/>
    <property type="evidence" value="ECO:0007669"/>
    <property type="project" value="UniProtKB-UniRule"/>
</dbReference>
<evidence type="ECO:0000256" key="2">
    <source>
        <dbReference type="SAM" id="MobiDB-lite"/>
    </source>
</evidence>
<dbReference type="Gene3D" id="1.10.30.10">
    <property type="entry name" value="High mobility group box domain"/>
    <property type="match status" value="1"/>
</dbReference>
<dbReference type="Proteomes" id="UP000224854">
    <property type="component" value="Unassembled WGS sequence"/>
</dbReference>
<organism evidence="4 5">
    <name type="scientific">Ophiocordyceps australis</name>
    <dbReference type="NCBI Taxonomy" id="1399860"/>
    <lineage>
        <taxon>Eukaryota</taxon>
        <taxon>Fungi</taxon>
        <taxon>Dikarya</taxon>
        <taxon>Ascomycota</taxon>
        <taxon>Pezizomycotina</taxon>
        <taxon>Sordariomycetes</taxon>
        <taxon>Hypocreomycetidae</taxon>
        <taxon>Hypocreales</taxon>
        <taxon>Ophiocordycipitaceae</taxon>
        <taxon>Ophiocordyceps</taxon>
    </lineage>
</organism>
<dbReference type="InterPro" id="IPR009071">
    <property type="entry name" value="HMG_box_dom"/>
</dbReference>
<sequence length="325" mass="36698">MLVSIGRIAARRVLAPASSKLLVTTALHPRIVDLSVRGIAASALVQSPAAKSTASSSTKAKTSARPKAKSTAKSKVNKAKAAKAKPKPAKPKPAKPIAKKKLVAKHLTPEQKQRRAIRFLRHIALTREMPKPLPRSSWNVFIGKKLHKGSVLTRDMAGLSTTFATLPEDTKKELENQATRNRHANVEKMKAWVQEHPPEAIYLANLARRRLDRKFKRAYSQIQDPRLPARPSSAFIHYYIKRRGDGTDLPSDGVINMSRQVAVEWRALAPSEKKKYEAMNQEDSERFRREFQALKPKMEEYIQAQKEVFRTRHNKSSKQAARQRK</sequence>
<evidence type="ECO:0000313" key="4">
    <source>
        <dbReference type="EMBL" id="PHH70934.1"/>
    </source>
</evidence>
<evidence type="ECO:0000256" key="1">
    <source>
        <dbReference type="PROSITE-ProRule" id="PRU00267"/>
    </source>
</evidence>
<evidence type="ECO:0000313" key="5">
    <source>
        <dbReference type="Proteomes" id="UP000224854"/>
    </source>
</evidence>
<feature type="compositionally biased region" description="Basic residues" evidence="2">
    <location>
        <begin position="62"/>
        <end position="100"/>
    </location>
</feature>
<feature type="region of interest" description="Disordered" evidence="2">
    <location>
        <begin position="47"/>
        <end position="100"/>
    </location>
</feature>
<dbReference type="SUPFAM" id="SSF47095">
    <property type="entry name" value="HMG-box"/>
    <property type="match status" value="1"/>
</dbReference>
<feature type="compositionally biased region" description="Low complexity" evidence="2">
    <location>
        <begin position="47"/>
        <end position="61"/>
    </location>
</feature>
<dbReference type="OrthoDB" id="1919336at2759"/>
<dbReference type="PROSITE" id="PS50118">
    <property type="entry name" value="HMG_BOX_2"/>
    <property type="match status" value="1"/>
</dbReference>
<keyword evidence="1" id="KW-0238">DNA-binding</keyword>
<keyword evidence="5" id="KW-1185">Reference proteome</keyword>
<feature type="domain" description="HMG box" evidence="3">
    <location>
        <begin position="228"/>
        <end position="295"/>
    </location>
</feature>
<reference evidence="4 5" key="1">
    <citation type="submission" date="2017-06" db="EMBL/GenBank/DDBJ databases">
        <title>Ant-infecting Ophiocordyceps genomes reveal a high diversity of potential behavioral manipulation genes and a possible major role for enterotoxins.</title>
        <authorList>
            <person name="De Bekker C."/>
            <person name="Evans H.C."/>
            <person name="Brachmann A."/>
            <person name="Hughes D.P."/>
        </authorList>
    </citation>
    <scope>NUCLEOTIDE SEQUENCE [LARGE SCALE GENOMIC DNA]</scope>
    <source>
        <strain evidence="4 5">1348a</strain>
    </source>
</reference>